<dbReference type="SUPFAM" id="SSF52540">
    <property type="entry name" value="P-loop containing nucleoside triphosphate hydrolases"/>
    <property type="match status" value="1"/>
</dbReference>
<dbReference type="EMBL" id="CP017242">
    <property type="protein sequence ID" value="APO77151.1"/>
    <property type="molecule type" value="Genomic_DNA"/>
</dbReference>
<name>A0A1L5PAF2_RHIET</name>
<evidence type="ECO:0000313" key="4">
    <source>
        <dbReference type="Proteomes" id="UP000185109"/>
    </source>
</evidence>
<dbReference type="AlphaFoldDB" id="A0A1L5PAF2"/>
<dbReference type="InterPro" id="IPR027417">
    <property type="entry name" value="P-loop_NTPase"/>
</dbReference>
<dbReference type="Pfam" id="PF01656">
    <property type="entry name" value="CbiA"/>
    <property type="match status" value="1"/>
</dbReference>
<keyword evidence="3" id="KW-0614">Plasmid</keyword>
<evidence type="ECO:0000259" key="2">
    <source>
        <dbReference type="Pfam" id="PF01656"/>
    </source>
</evidence>
<reference evidence="3 4" key="1">
    <citation type="submission" date="2016-09" db="EMBL/GenBank/DDBJ databases">
        <title>The complete genome sequences of Rhizobium gallicum, symbiovars gallicum and phaseoli, symbionts associated to common bean (Phaseolus vulgaris).</title>
        <authorList>
            <person name="Bustos P."/>
            <person name="Santamaria R.I."/>
            <person name="Perez-Carrascal O.M."/>
            <person name="Juarez S."/>
            <person name="Lozano L."/>
            <person name="Martinez-Flores I."/>
            <person name="Martinez-Romero E."/>
            <person name="Cevallos M."/>
            <person name="Romero D."/>
            <person name="Davila G."/>
            <person name="Gonzalez V."/>
        </authorList>
    </citation>
    <scope>NUCLEOTIDE SEQUENCE [LARGE SCALE GENOMIC DNA]</scope>
    <source>
        <strain evidence="3 4">8C-3</strain>
        <plasmid evidence="4">Plasmid prsp8c3a</plasmid>
    </source>
</reference>
<accession>A0A1L5PAF2</accession>
<evidence type="ECO:0000313" key="3">
    <source>
        <dbReference type="EMBL" id="APO77151.1"/>
    </source>
</evidence>
<feature type="region of interest" description="Disordered" evidence="1">
    <location>
        <begin position="1"/>
        <end position="23"/>
    </location>
</feature>
<protein>
    <submittedName>
        <fullName evidence="3">Chromosome partitioning CobQ/CobB/MinD/ParA domain-containing protein</fullName>
    </submittedName>
</protein>
<dbReference type="InterPro" id="IPR002586">
    <property type="entry name" value="CobQ/CobB/MinD/ParA_Nub-bd_dom"/>
</dbReference>
<dbReference type="Gene3D" id="3.40.50.300">
    <property type="entry name" value="P-loop containing nucleotide triphosphate hydrolases"/>
    <property type="match status" value="1"/>
</dbReference>
<proteinExistence type="predicted"/>
<sequence length="67" mass="7025">MASPASCRAATRKRGTGCRSSPVASFEGSGKTTYAVHLAQHLALSGRRILAIDLDPLPPSSTITISW</sequence>
<feature type="domain" description="CobQ/CobB/MinD/ParA nucleotide binding" evidence="2">
    <location>
        <begin position="28"/>
        <end position="59"/>
    </location>
</feature>
<geneLocation type="plasmid" evidence="4">
    <name>prsp8c3a</name>
</geneLocation>
<evidence type="ECO:0000256" key="1">
    <source>
        <dbReference type="SAM" id="MobiDB-lite"/>
    </source>
</evidence>
<organism evidence="3 4">
    <name type="scientific">Rhizobium etli 8C-3</name>
    <dbReference type="NCBI Taxonomy" id="538025"/>
    <lineage>
        <taxon>Bacteria</taxon>
        <taxon>Pseudomonadati</taxon>
        <taxon>Pseudomonadota</taxon>
        <taxon>Alphaproteobacteria</taxon>
        <taxon>Hyphomicrobiales</taxon>
        <taxon>Rhizobiaceae</taxon>
        <taxon>Rhizobium/Agrobacterium group</taxon>
        <taxon>Rhizobium</taxon>
    </lineage>
</organism>
<dbReference type="Proteomes" id="UP000185109">
    <property type="component" value="Plasmid pRsp8C3a"/>
</dbReference>
<gene>
    <name evidence="3" type="ORF">AM571_PA00267</name>
</gene>